<keyword evidence="8" id="KW-0449">Lipoprotein</keyword>
<name>A0A1V0FYR5_9TRYP</name>
<evidence type="ECO:0000256" key="5">
    <source>
        <dbReference type="ARBA" id="ARBA00022729"/>
    </source>
</evidence>
<dbReference type="EMBL" id="KY404739">
    <property type="protein sequence ID" value="ARB50990.1"/>
    <property type="molecule type" value="Genomic_DNA"/>
</dbReference>
<keyword evidence="3" id="KW-1003">Cell membrane</keyword>
<protein>
    <submittedName>
        <fullName evidence="10">Variant surface glycoprotein</fullName>
    </submittedName>
</protein>
<sequence length="158" mass="16095">MTAEAVEKNADAKSTYKKLTAEQTQASLKQARLQKMTPALETAAQAIKELQVAVTTKGASSKAEAQEKLSTAVFGSAGKSAETTTATDLTTATTPQAPNGLCGGSAGAATVKSIAGLLMCICSKTDNSNGIDGAFIRHAQSNTAVSGDFTNINTLLPV</sequence>
<accession>A0A1V0FYR5</accession>
<reference evidence="10" key="1">
    <citation type="submission" date="2016-12" db="EMBL/GenBank/DDBJ databases">
        <title>Extending the VSGnome of Trypanosoma brucei strain TREU927.</title>
        <authorList>
            <person name="Cross G.A."/>
        </authorList>
    </citation>
    <scope>NUCLEOTIDE SEQUENCE</scope>
    <source>
        <strain evidence="10">Tb927.99.2109</strain>
    </source>
</reference>
<evidence type="ECO:0000256" key="4">
    <source>
        <dbReference type="ARBA" id="ARBA00022622"/>
    </source>
</evidence>
<evidence type="ECO:0000256" key="7">
    <source>
        <dbReference type="ARBA" id="ARBA00023180"/>
    </source>
</evidence>
<evidence type="ECO:0000256" key="1">
    <source>
        <dbReference type="ARBA" id="ARBA00002523"/>
    </source>
</evidence>
<keyword evidence="5" id="KW-0732">Signal</keyword>
<keyword evidence="7" id="KW-0325">Glycoprotein</keyword>
<dbReference type="AlphaFoldDB" id="A0A1V0FYR5"/>
<keyword evidence="4" id="KW-0336">GPI-anchor</keyword>
<evidence type="ECO:0000259" key="9">
    <source>
        <dbReference type="Pfam" id="PF13206"/>
    </source>
</evidence>
<evidence type="ECO:0000256" key="2">
    <source>
        <dbReference type="ARBA" id="ARBA00004609"/>
    </source>
</evidence>
<evidence type="ECO:0000313" key="10">
    <source>
        <dbReference type="EMBL" id="ARB50990.1"/>
    </source>
</evidence>
<organism evidence="10">
    <name type="scientific">Trypanosoma brucei</name>
    <dbReference type="NCBI Taxonomy" id="5691"/>
    <lineage>
        <taxon>Eukaryota</taxon>
        <taxon>Discoba</taxon>
        <taxon>Euglenozoa</taxon>
        <taxon>Kinetoplastea</taxon>
        <taxon>Metakinetoplastina</taxon>
        <taxon>Trypanosomatida</taxon>
        <taxon>Trypanosomatidae</taxon>
        <taxon>Trypanosoma</taxon>
    </lineage>
</organism>
<feature type="domain" description="Trypanosome variant surface glycoprotein B-type N-terminal" evidence="9">
    <location>
        <begin position="9"/>
        <end position="129"/>
    </location>
</feature>
<dbReference type="GO" id="GO:0098552">
    <property type="term" value="C:side of membrane"/>
    <property type="evidence" value="ECO:0007669"/>
    <property type="project" value="UniProtKB-KW"/>
</dbReference>
<evidence type="ECO:0000256" key="3">
    <source>
        <dbReference type="ARBA" id="ARBA00022475"/>
    </source>
</evidence>
<dbReference type="Pfam" id="PF13206">
    <property type="entry name" value="VSG_B"/>
    <property type="match status" value="1"/>
</dbReference>
<evidence type="ECO:0000256" key="8">
    <source>
        <dbReference type="ARBA" id="ARBA00023288"/>
    </source>
</evidence>
<evidence type="ECO:0000256" key="6">
    <source>
        <dbReference type="ARBA" id="ARBA00023136"/>
    </source>
</evidence>
<proteinExistence type="predicted"/>
<keyword evidence="6" id="KW-0472">Membrane</keyword>
<comment type="function">
    <text evidence="1">VSG forms a coat on the surface of the parasite. The trypanosome evades the immune response of the host by expressing a series of antigenically distinct VSGs from an estimated 1000 VSG genes.</text>
</comment>
<comment type="subcellular location">
    <subcellularLocation>
        <location evidence="2">Cell membrane</location>
        <topology evidence="2">Lipid-anchor</topology>
        <topology evidence="2">GPI-anchor</topology>
    </subcellularLocation>
</comment>
<dbReference type="InterPro" id="IPR025932">
    <property type="entry name" value="Trypano_VSG_B_N_dom"/>
</dbReference>
<dbReference type="GO" id="GO:0005886">
    <property type="term" value="C:plasma membrane"/>
    <property type="evidence" value="ECO:0007669"/>
    <property type="project" value="UniProtKB-SubCell"/>
</dbReference>